<dbReference type="RefSeq" id="WP_058207727.1">
    <property type="nucleotide sequence ID" value="NZ_CAUYZO010000008.1"/>
</dbReference>
<dbReference type="EMBL" id="WWCH01000001">
    <property type="protein sequence ID" value="MYM77829.1"/>
    <property type="molecule type" value="Genomic_DNA"/>
</dbReference>
<dbReference type="EMBL" id="LN997846">
    <property type="protein sequence ID" value="CUW34750.1"/>
    <property type="molecule type" value="Genomic_DNA"/>
</dbReference>
<organism evidence="2 4">
    <name type="scientific">Acinetobacter baumannii</name>
    <dbReference type="NCBI Taxonomy" id="470"/>
    <lineage>
        <taxon>Bacteria</taxon>
        <taxon>Pseudomonadati</taxon>
        <taxon>Pseudomonadota</taxon>
        <taxon>Gammaproteobacteria</taxon>
        <taxon>Moraxellales</taxon>
        <taxon>Moraxellaceae</taxon>
        <taxon>Acinetobacter</taxon>
        <taxon>Acinetobacter calcoaceticus/baumannii complex</taxon>
    </lineage>
</organism>
<dbReference type="Proteomes" id="UP000066661">
    <property type="component" value="Chromosome I"/>
</dbReference>
<gene>
    <name evidence="1" type="ORF">ABR2091_1347</name>
    <name evidence="2" type="ORF">GSE42_07805</name>
</gene>
<reference evidence="2" key="3">
    <citation type="submission" date="2019-12" db="EMBL/GenBank/DDBJ databases">
        <authorList>
            <person name="Nguyen S.-T."/>
        </authorList>
    </citation>
    <scope>NUCLEOTIDE SEQUENCE</scope>
    <source>
        <strain evidence="2">DMS06669</strain>
    </source>
</reference>
<sequence>MIESNWEIFAANFTNKEEMFEKFSYLLFCREFNLPKGWSGFNNQSAIEKNPIQINNEVIGFQAKFYSSSLSNYKNDFLEMLKKAKRDYPEITKILIYTNQSWTQAYKQKEKKMMEPQALKDITSKAKELDIELVWRESSFFDSEFVCLENDDIAQHFFSNERMHGWQRFDDWSNTKTEIEAEYFIDDNVKVILPNLKQDNEINIVDGIIDIRGKLKAGGTSLRLIGLSGVGKTRFAQALFDERIGENSLDYRKVWYCDLGDSPNPMPEHFIEELIQKNKPYILIVDNCGQDTHANLTRKVQNSQIALMTIEYDVKDDLPERTDVYKLKPISVEIVQKVIERHYPHINNLNSRKIAEFAGGNYRLALAIASNIERTDNLALLTDKELFERLFWQQGHVNTELLKIAQNFALVYSFNIEDSGEENSELDFLAGLARVDAEYAIEAIETLKNKDIVQQRGKWRAILPHALANHLAKELISTKLVKQIDQFAKKMPARLQTSFIKRLSYLHDVSKVKELANLWLSNDGWLGEKILNGTYDSPDLVKVRLLSLISEDQLLALIEQKHALDKEFLTRENPHFVELSRLIRSLAYQKHNFKKAFQLLVYFAKDEKEGEKNNSIRELVTSLFRLYTSETLADLEQKKEIINELKSQEEYQSILLDCISTALNFHEYGYFIRESNESGKSSDYGYRPETYDEILVWVDFLLELLNELDTRGIAKARIIFANHLKDIIWTCRETRIVKKHLEIFNKRSFFVKAHNNILNIIKWNSEELKSKAPKILEELGEIEFNLRPNKSNISELIKSYILVPDYDLYRMTKNPDDEDSIKIPEFDNYEHLINYISCALQNIEVLKENLELLISANSGWVENNHLIKLGEKSAQAFTDSDQFIESIKFLNIEEKLRSSEYLIGVLKGFKKRSIIDFKNIIEFMISHKKYKHMVCLLLLQTCENNEDFLYYSDLIISKKIEVLNFPRLSACKYHNRITNTQYEILLDALINIEALNEVKFILLEECFFQNELSEKYKNILINNIKDIIKNDNIYDHSEDALAYLLTLDQTTKSKIIRDIKDIFDEERFISIHRTSKKFKLLKLCIEKCTTEFISLFLEDKEFMDKLWNHDFLKVLVYAKEDEVLRWINNDQDKLNLWVENSRLFIIENNSNINWLDIIIKLLDMSTSKEDTLNKIIETNIFTLLSASGSWSEEMKRRLPSITALKAKLEVSHPELIPLINDKEKEWLKRIDIQAQADEQSEKSRYERFDW</sequence>
<protein>
    <submittedName>
        <fullName evidence="2">Uncharacterized protein</fullName>
    </submittedName>
</protein>
<reference evidence="1 3" key="1">
    <citation type="submission" date="2015-12" db="EMBL/GenBank/DDBJ databases">
        <authorList>
            <person name="Wibberg D."/>
        </authorList>
    </citation>
    <scope>NUCLEOTIDE SEQUENCE [LARGE SCALE GENOMIC DNA]</scope>
    <source>
        <strain evidence="1">R2091</strain>
    </source>
</reference>
<dbReference type="AlphaFoldDB" id="A0A505MJR1"/>
<name>A0A505MJR1_ACIBA</name>
<dbReference type="Proteomes" id="UP000480763">
    <property type="component" value="Unassembled WGS sequence"/>
</dbReference>
<dbReference type="InterPro" id="IPR027417">
    <property type="entry name" value="P-loop_NTPase"/>
</dbReference>
<evidence type="ECO:0000313" key="1">
    <source>
        <dbReference type="EMBL" id="CUW34750.1"/>
    </source>
</evidence>
<dbReference type="SUPFAM" id="SSF52540">
    <property type="entry name" value="P-loop containing nucleoside triphosphate hydrolases"/>
    <property type="match status" value="1"/>
</dbReference>
<evidence type="ECO:0000313" key="4">
    <source>
        <dbReference type="Proteomes" id="UP000480763"/>
    </source>
</evidence>
<reference evidence="2 4" key="2">
    <citation type="journal article" date="2017" name="Ann. Clin. Microbiol. Antimicrob.">
        <title>New eight genes identified at the clinical multidrug-resistant Acinetobacter baumannii DMS06669 strain in a Vietnam hospital.</title>
        <authorList>
            <person name="Si-Tuan N."/>
            <person name="Ngoc H.M."/>
            <person name="Hang P.T.T."/>
            <person name="Nguyen C."/>
            <person name="Van P.H."/>
            <person name="Huong N.T."/>
        </authorList>
    </citation>
    <scope>NUCLEOTIDE SEQUENCE [LARGE SCALE GENOMIC DNA]</scope>
    <source>
        <strain evidence="2 4">DMS06669</strain>
    </source>
</reference>
<evidence type="ECO:0000313" key="3">
    <source>
        <dbReference type="Proteomes" id="UP000066661"/>
    </source>
</evidence>
<evidence type="ECO:0000313" key="2">
    <source>
        <dbReference type="EMBL" id="MYM77829.1"/>
    </source>
</evidence>
<accession>A0A505MJR1</accession>
<proteinExistence type="predicted"/>